<name>W9P9H1_FUSOX</name>
<dbReference type="EMBL" id="JH650974">
    <property type="protein sequence ID" value="EXA39656.1"/>
    <property type="molecule type" value="Genomic_DNA"/>
</dbReference>
<dbReference type="AlphaFoldDB" id="W9P9H1"/>
<protein>
    <submittedName>
        <fullName evidence="2">Uncharacterized protein</fullName>
    </submittedName>
</protein>
<evidence type="ECO:0000256" key="1">
    <source>
        <dbReference type="SAM" id="MobiDB-lite"/>
    </source>
</evidence>
<reference evidence="2" key="2">
    <citation type="submission" date="2012-05" db="EMBL/GenBank/DDBJ databases">
        <title>Annotation of the Genome Sequence of Fusarium oxysporum HDV247.</title>
        <authorList>
            <consortium name="The Broad Institute Genomics Platform"/>
            <person name="Ma L.-J."/>
            <person name="Corby-Kistler H."/>
            <person name="Broz K."/>
            <person name="Gale L.R."/>
            <person name="Jonkers W."/>
            <person name="O'Donnell K."/>
            <person name="Ploetz R."/>
            <person name="Steinberg C."/>
            <person name="Schwartz D.C."/>
            <person name="VanEtten H."/>
            <person name="Zhou S."/>
            <person name="Young S.K."/>
            <person name="Zeng Q."/>
            <person name="Gargeya S."/>
            <person name="Fitzgerald M."/>
            <person name="Abouelleil A."/>
            <person name="Alvarado L."/>
            <person name="Chapman S.B."/>
            <person name="Gainer-Dewar J."/>
            <person name="Goldberg J."/>
            <person name="Griggs A."/>
            <person name="Gujja S."/>
            <person name="Hansen M."/>
            <person name="Howarth C."/>
            <person name="Imamovic A."/>
            <person name="Ireland A."/>
            <person name="Larimer J."/>
            <person name="McCowan C."/>
            <person name="Murphy C."/>
            <person name="Pearson M."/>
            <person name="Poon T.W."/>
            <person name="Priest M."/>
            <person name="Roberts A."/>
            <person name="Saif S."/>
            <person name="Shea T."/>
            <person name="Sykes S."/>
            <person name="Wortman J."/>
            <person name="Nusbaum C."/>
            <person name="Birren B."/>
        </authorList>
    </citation>
    <scope>NUCLEOTIDE SEQUENCE</scope>
    <source>
        <strain evidence="2">HDV247</strain>
    </source>
</reference>
<gene>
    <name evidence="2" type="ORF">FOVG_11148</name>
</gene>
<evidence type="ECO:0000313" key="2">
    <source>
        <dbReference type="EMBL" id="EXA39656.1"/>
    </source>
</evidence>
<organism evidence="2">
    <name type="scientific">Fusarium oxysporum f. sp. pisi HDV247</name>
    <dbReference type="NCBI Taxonomy" id="1080344"/>
    <lineage>
        <taxon>Eukaryota</taxon>
        <taxon>Fungi</taxon>
        <taxon>Dikarya</taxon>
        <taxon>Ascomycota</taxon>
        <taxon>Pezizomycotina</taxon>
        <taxon>Sordariomycetes</taxon>
        <taxon>Hypocreomycetidae</taxon>
        <taxon>Hypocreales</taxon>
        <taxon>Nectriaceae</taxon>
        <taxon>Fusarium</taxon>
        <taxon>Fusarium oxysporum species complex</taxon>
    </lineage>
</organism>
<dbReference type="HOGENOM" id="CLU_2867711_0_0_1"/>
<sequence length="64" mass="6733">MKLPVAPLAVRSSTMVCLIIIASNENESGVEINELLMNPKSSCGEVKGSDAEEHGNDGSDSEVE</sequence>
<feature type="compositionally biased region" description="Basic and acidic residues" evidence="1">
    <location>
        <begin position="47"/>
        <end position="57"/>
    </location>
</feature>
<proteinExistence type="predicted"/>
<feature type="region of interest" description="Disordered" evidence="1">
    <location>
        <begin position="41"/>
        <end position="64"/>
    </location>
</feature>
<reference evidence="2" key="1">
    <citation type="submission" date="2011-10" db="EMBL/GenBank/DDBJ databases">
        <title>The Genome Sequence of Fusarium oxysporum HDV247.</title>
        <authorList>
            <consortium name="The Broad Institute Genome Sequencing Platform"/>
            <person name="Ma L.-J."/>
            <person name="Gale L.R."/>
            <person name="Schwartz D.C."/>
            <person name="Zhou S."/>
            <person name="Corby-Kistler H."/>
            <person name="Young S.K."/>
            <person name="Zeng Q."/>
            <person name="Gargeya S."/>
            <person name="Fitzgerald M."/>
            <person name="Haas B."/>
            <person name="Abouelleil A."/>
            <person name="Alvarado L."/>
            <person name="Arachchi H.M."/>
            <person name="Berlin A."/>
            <person name="Brown A."/>
            <person name="Chapman S.B."/>
            <person name="Chen Z."/>
            <person name="Dunbar C."/>
            <person name="Freedman E."/>
            <person name="Gearin G."/>
            <person name="Goldberg J."/>
            <person name="Griggs A."/>
            <person name="Gujja S."/>
            <person name="Heiman D."/>
            <person name="Howarth C."/>
            <person name="Larson L."/>
            <person name="Lui A."/>
            <person name="MacDonald P.J.P."/>
            <person name="Montmayeur A."/>
            <person name="Murphy C."/>
            <person name="Neiman D."/>
            <person name="Pearson M."/>
            <person name="Priest M."/>
            <person name="Roberts A."/>
            <person name="Saif S."/>
            <person name="Shea T."/>
            <person name="Shenoy N."/>
            <person name="Sisk P."/>
            <person name="Stolte C."/>
            <person name="Sykes S."/>
            <person name="Wortman J."/>
            <person name="Nusbaum C."/>
            <person name="Birren B."/>
        </authorList>
    </citation>
    <scope>NUCLEOTIDE SEQUENCE [LARGE SCALE GENOMIC DNA]</scope>
    <source>
        <strain evidence="2">HDV247</strain>
    </source>
</reference>
<accession>W9P9H1</accession>
<dbReference type="Proteomes" id="UP000030751">
    <property type="component" value="Unassembled WGS sequence"/>
</dbReference>